<evidence type="ECO:0000256" key="4">
    <source>
        <dbReference type="ARBA" id="ARBA00023014"/>
    </source>
</evidence>
<gene>
    <name evidence="6" type="ORF">IMC76_06470</name>
</gene>
<evidence type="ECO:0000313" key="7">
    <source>
        <dbReference type="Proteomes" id="UP000594749"/>
    </source>
</evidence>
<dbReference type="GO" id="GO:0046872">
    <property type="term" value="F:metal ion binding"/>
    <property type="evidence" value="ECO:0007669"/>
    <property type="project" value="UniProtKB-KW"/>
</dbReference>
<accession>A0A7M1LG37</accession>
<evidence type="ECO:0000259" key="5">
    <source>
        <dbReference type="SMART" id="SM00478"/>
    </source>
</evidence>
<proteinExistence type="predicted"/>
<dbReference type="OrthoDB" id="9802365at2"/>
<dbReference type="Proteomes" id="UP000594749">
    <property type="component" value="Chromosome"/>
</dbReference>
<keyword evidence="6" id="KW-0378">Hydrolase</keyword>
<dbReference type="PANTHER" id="PTHR10359:SF19">
    <property type="entry name" value="DNA REPAIR GLYCOSYLASE MJ1434-RELATED"/>
    <property type="match status" value="1"/>
</dbReference>
<keyword evidence="6" id="KW-0540">Nuclease</keyword>
<dbReference type="SUPFAM" id="SSF48150">
    <property type="entry name" value="DNA-glycosylase"/>
    <property type="match status" value="1"/>
</dbReference>
<dbReference type="InterPro" id="IPR011257">
    <property type="entry name" value="DNA_glycosylase"/>
</dbReference>
<feature type="domain" description="HhH-GPD" evidence="5">
    <location>
        <begin position="30"/>
        <end position="174"/>
    </location>
</feature>
<keyword evidence="7" id="KW-1185">Reference proteome</keyword>
<dbReference type="PANTHER" id="PTHR10359">
    <property type="entry name" value="A/G-SPECIFIC ADENINE GLYCOSYLASE/ENDONUCLEASE III"/>
    <property type="match status" value="1"/>
</dbReference>
<keyword evidence="3" id="KW-0408">Iron</keyword>
<dbReference type="AlphaFoldDB" id="A0A7M1LG37"/>
<evidence type="ECO:0000256" key="3">
    <source>
        <dbReference type="ARBA" id="ARBA00023004"/>
    </source>
</evidence>
<keyword evidence="6" id="KW-0255">Endonuclease</keyword>
<dbReference type="RefSeq" id="WP_025803779.1">
    <property type="nucleotide sequence ID" value="NZ_CP053842.1"/>
</dbReference>
<dbReference type="GO" id="GO:0006284">
    <property type="term" value="P:base-excision repair"/>
    <property type="evidence" value="ECO:0007669"/>
    <property type="project" value="InterPro"/>
</dbReference>
<dbReference type="SMART" id="SM00478">
    <property type="entry name" value="ENDO3c"/>
    <property type="match status" value="1"/>
</dbReference>
<dbReference type="InterPro" id="IPR003265">
    <property type="entry name" value="HhH-GPD_domain"/>
</dbReference>
<dbReference type="EMBL" id="CP063078">
    <property type="protein sequence ID" value="QOQ86856.1"/>
    <property type="molecule type" value="Genomic_DNA"/>
</dbReference>
<dbReference type="Pfam" id="PF00730">
    <property type="entry name" value="HhH-GPD"/>
    <property type="match status" value="1"/>
</dbReference>
<dbReference type="CDD" id="cd00056">
    <property type="entry name" value="ENDO3c"/>
    <property type="match status" value="1"/>
</dbReference>
<dbReference type="GO" id="GO:0004519">
    <property type="term" value="F:endonuclease activity"/>
    <property type="evidence" value="ECO:0007669"/>
    <property type="project" value="UniProtKB-KW"/>
</dbReference>
<organism evidence="6 7">
    <name type="scientific">Campylobacter corcagiensis</name>
    <dbReference type="NCBI Taxonomy" id="1448857"/>
    <lineage>
        <taxon>Bacteria</taxon>
        <taxon>Pseudomonadati</taxon>
        <taxon>Campylobacterota</taxon>
        <taxon>Epsilonproteobacteria</taxon>
        <taxon>Campylobacterales</taxon>
        <taxon>Campylobacteraceae</taxon>
        <taxon>Campylobacter</taxon>
    </lineage>
</organism>
<keyword evidence="4" id="KW-0411">Iron-sulfur</keyword>
<name>A0A7M1LG37_9BACT</name>
<evidence type="ECO:0000256" key="2">
    <source>
        <dbReference type="ARBA" id="ARBA00022723"/>
    </source>
</evidence>
<reference evidence="6 7" key="1">
    <citation type="submission" date="2020-10" db="EMBL/GenBank/DDBJ databases">
        <title>Campylobacter and Helicobacter PacBio genomes.</title>
        <authorList>
            <person name="Lane C."/>
        </authorList>
    </citation>
    <scope>NUCLEOTIDE SEQUENCE [LARGE SCALE GENOMIC DNA]</scope>
    <source>
        <strain evidence="6 7">2016D-0077</strain>
    </source>
</reference>
<keyword evidence="1" id="KW-0004">4Fe-4S</keyword>
<evidence type="ECO:0000256" key="1">
    <source>
        <dbReference type="ARBA" id="ARBA00022485"/>
    </source>
</evidence>
<keyword evidence="2" id="KW-0479">Metal-binding</keyword>
<evidence type="ECO:0000313" key="6">
    <source>
        <dbReference type="EMBL" id="QOQ86856.1"/>
    </source>
</evidence>
<protein>
    <submittedName>
        <fullName evidence="6">Endonuclease III</fullName>
    </submittedName>
</protein>
<dbReference type="GO" id="GO:0051539">
    <property type="term" value="F:4 iron, 4 sulfur cluster binding"/>
    <property type="evidence" value="ECO:0007669"/>
    <property type="project" value="UniProtKB-KW"/>
</dbReference>
<dbReference type="Gene3D" id="1.10.340.30">
    <property type="entry name" value="Hypothetical protein, domain 2"/>
    <property type="match status" value="1"/>
</dbReference>
<sequence length="198" mass="22938">MNAKELFELIKSEIFLPNFTEFEWFLFVIVSNNTKFEKSIKGMESLKSGGILEFENLVNIDQNSLEELIKPSGFYKTKAKTLLNLSSEILKNFGKFESFTKNLDMEWLYSIKGVGLESADLIALLVSKRDIMPVSTDALKILGFLGYEFESYFEAREWLDLGDYSKNLEFYFNIKEFVKKHFKGREILQSGAEILKNL</sequence>